<comment type="caution">
    <text evidence="2">The sequence shown here is derived from an EMBL/GenBank/DDBJ whole genome shotgun (WGS) entry which is preliminary data.</text>
</comment>
<evidence type="ECO:0000259" key="1">
    <source>
        <dbReference type="SMART" id="SM01022"/>
    </source>
</evidence>
<protein>
    <recommendedName>
        <fullName evidence="1">ASCH domain-containing protein</fullName>
    </recommendedName>
</protein>
<dbReference type="PANTHER" id="PTHR39203:SF1">
    <property type="entry name" value="CYTOPLASMIC PROTEIN"/>
    <property type="match status" value="1"/>
</dbReference>
<dbReference type="EMBL" id="MWPV01000006">
    <property type="protein sequence ID" value="OUL56484.1"/>
    <property type="molecule type" value="Genomic_DNA"/>
</dbReference>
<dbReference type="AlphaFoldDB" id="A0A244CLL2"/>
<evidence type="ECO:0000313" key="2">
    <source>
        <dbReference type="EMBL" id="OUL56484.1"/>
    </source>
</evidence>
<dbReference type="InterPro" id="IPR007374">
    <property type="entry name" value="ASCH_domain"/>
</dbReference>
<dbReference type="OrthoDB" id="9807542at2"/>
<gene>
    <name evidence="2" type="ORF">B1199_17635</name>
</gene>
<proteinExistence type="predicted"/>
<keyword evidence="3" id="KW-1185">Reference proteome</keyword>
<name>A0A244CLL2_PSEDV</name>
<dbReference type="SUPFAM" id="SSF88697">
    <property type="entry name" value="PUA domain-like"/>
    <property type="match status" value="1"/>
</dbReference>
<organism evidence="2 3">
    <name type="scientific">Pseudoalteromonas ulvae</name>
    <dbReference type="NCBI Taxonomy" id="107327"/>
    <lineage>
        <taxon>Bacteria</taxon>
        <taxon>Pseudomonadati</taxon>
        <taxon>Pseudomonadota</taxon>
        <taxon>Gammaproteobacteria</taxon>
        <taxon>Alteromonadales</taxon>
        <taxon>Pseudoalteromonadaceae</taxon>
        <taxon>Pseudoalteromonas</taxon>
    </lineage>
</organism>
<dbReference type="Gene3D" id="3.10.400.10">
    <property type="entry name" value="Sulfate adenylyltransferase"/>
    <property type="match status" value="1"/>
</dbReference>
<accession>A0A244CLL2</accession>
<dbReference type="InterPro" id="IPR009326">
    <property type="entry name" value="DUF984"/>
</dbReference>
<dbReference type="Pfam" id="PF04266">
    <property type="entry name" value="ASCH"/>
    <property type="match status" value="1"/>
</dbReference>
<dbReference type="PANTHER" id="PTHR39203">
    <property type="entry name" value="CYTOPLASMIC PROTEIN-RELATED"/>
    <property type="match status" value="1"/>
</dbReference>
<evidence type="ECO:0000313" key="3">
    <source>
        <dbReference type="Proteomes" id="UP000194841"/>
    </source>
</evidence>
<dbReference type="Proteomes" id="UP000194841">
    <property type="component" value="Unassembled WGS sequence"/>
</dbReference>
<dbReference type="PIRSF" id="PIRSF021320">
    <property type="entry name" value="DUF984"/>
    <property type="match status" value="1"/>
</dbReference>
<dbReference type="SMART" id="SM01022">
    <property type="entry name" value="ASCH"/>
    <property type="match status" value="1"/>
</dbReference>
<dbReference type="InterPro" id="IPR015947">
    <property type="entry name" value="PUA-like_sf"/>
</dbReference>
<feature type="domain" description="ASCH" evidence="1">
    <location>
        <begin position="27"/>
        <end position="150"/>
    </location>
</feature>
<sequence length="158" mass="18193">MMHPSVTTICHKYFKQCHLPYVALSSWHFCDNEVDANACAKLVLDDIKRATSPSLWWFEAHHQPLPQRGDLNVVTNWQGEALCIIETTHVAITPFNKITEQYAALEGEGDKSLAYWRKVHWDYYHRELAGTAFTPTDTMPIVCETFKVVFKANTQHAR</sequence>
<dbReference type="CDD" id="cd06553">
    <property type="entry name" value="ASCH_Ef3133_like"/>
    <property type="match status" value="1"/>
</dbReference>
<reference evidence="2 3" key="1">
    <citation type="submission" date="2017-02" db="EMBL/GenBank/DDBJ databases">
        <title>Pseudoalteromonas ulvae TC14 Genome.</title>
        <authorList>
            <person name="Molmeret M."/>
        </authorList>
    </citation>
    <scope>NUCLEOTIDE SEQUENCE [LARGE SCALE GENOMIC DNA]</scope>
    <source>
        <strain evidence="2">TC14</strain>
    </source>
</reference>